<organism evidence="1 2">
    <name type="scientific">Clostridium weizhouense</name>
    <dbReference type="NCBI Taxonomy" id="2859781"/>
    <lineage>
        <taxon>Bacteria</taxon>
        <taxon>Bacillati</taxon>
        <taxon>Bacillota</taxon>
        <taxon>Clostridia</taxon>
        <taxon>Eubacteriales</taxon>
        <taxon>Clostridiaceae</taxon>
        <taxon>Clostridium</taxon>
    </lineage>
</organism>
<dbReference type="Gene3D" id="3.20.20.140">
    <property type="entry name" value="Metal-dependent hydrolases"/>
    <property type="match status" value="1"/>
</dbReference>
<gene>
    <name evidence="1" type="ORF">KYD98_05600</name>
</gene>
<evidence type="ECO:0000313" key="2">
    <source>
        <dbReference type="Proteomes" id="UP001519921"/>
    </source>
</evidence>
<name>A0ABS7ALN2_9CLOT</name>
<dbReference type="EMBL" id="JAHXPT010000003">
    <property type="protein sequence ID" value="MBW6409559.1"/>
    <property type="molecule type" value="Genomic_DNA"/>
</dbReference>
<protein>
    <submittedName>
        <fullName evidence="1">Histidinol-phosphatase</fullName>
    </submittedName>
</protein>
<dbReference type="InterPro" id="IPR016195">
    <property type="entry name" value="Pol/histidinol_Pase-like"/>
</dbReference>
<dbReference type="Pfam" id="PF13263">
    <property type="entry name" value="PHP_C"/>
    <property type="match status" value="1"/>
</dbReference>
<sequence>MNIDFHVHGILSKKLKFDPELFLQGIEYAKENGLDGFILCEHFNAVDLKSAYSYLKDNYIYQGDRYIVNGFSIFIGMEVDIRYGGHVIVSGNRESILKIREELEPNIKKDNFIFFEKLLDLGEKYNCLMIGSHPYRENHKLYLQPEKLLKRLDALDLNTKDIYKRGLDIVEREVNELSKTLNIPYVTGSDSHYPVQLGTVKTCFKNECYTIKDLKENIKNKAYEIKISKCLKLKVYTSKITKNYIKRKKKEERELNKNN</sequence>
<reference evidence="1 2" key="1">
    <citation type="submission" date="2021-07" db="EMBL/GenBank/DDBJ databases">
        <title>Clostridium weizhouense sp. nov., an anaerobic bacterium isolated from activated sludge of Petroleum wastewater.</title>
        <authorList>
            <person name="Li Q."/>
        </authorList>
    </citation>
    <scope>NUCLEOTIDE SEQUENCE [LARGE SCALE GENOMIC DNA]</scope>
    <source>
        <strain evidence="1 2">YB-6</strain>
    </source>
</reference>
<dbReference type="Proteomes" id="UP001519921">
    <property type="component" value="Unassembled WGS sequence"/>
</dbReference>
<comment type="caution">
    <text evidence="1">The sequence shown here is derived from an EMBL/GenBank/DDBJ whole genome shotgun (WGS) entry which is preliminary data.</text>
</comment>
<proteinExistence type="predicted"/>
<keyword evidence="2" id="KW-1185">Reference proteome</keyword>
<dbReference type="SUPFAM" id="SSF89550">
    <property type="entry name" value="PHP domain-like"/>
    <property type="match status" value="1"/>
</dbReference>
<dbReference type="RefSeq" id="WP_219778614.1">
    <property type="nucleotide sequence ID" value="NZ_JAHXPT010000003.1"/>
</dbReference>
<evidence type="ECO:0000313" key="1">
    <source>
        <dbReference type="EMBL" id="MBW6409559.1"/>
    </source>
</evidence>
<accession>A0ABS7ALN2</accession>